<comment type="similarity">
    <text evidence="1">Belongs to the non-flavoprotein flavin reductase family.</text>
</comment>
<dbReference type="SMART" id="SM00903">
    <property type="entry name" value="Flavin_Reduct"/>
    <property type="match status" value="1"/>
</dbReference>
<dbReference type="InterPro" id="IPR002563">
    <property type="entry name" value="Flavin_Rdtase-like_dom"/>
</dbReference>
<dbReference type="GO" id="GO:0010181">
    <property type="term" value="F:FMN binding"/>
    <property type="evidence" value="ECO:0007669"/>
    <property type="project" value="InterPro"/>
</dbReference>
<protein>
    <submittedName>
        <fullName evidence="4">Flavin reductase family protein</fullName>
    </submittedName>
</protein>
<organism evidence="4 5">
    <name type="scientific">Novosphingobium piscinae</name>
    <dbReference type="NCBI Taxonomy" id="1507448"/>
    <lineage>
        <taxon>Bacteria</taxon>
        <taxon>Pseudomonadati</taxon>
        <taxon>Pseudomonadota</taxon>
        <taxon>Alphaproteobacteria</taxon>
        <taxon>Sphingomonadales</taxon>
        <taxon>Sphingomonadaceae</taxon>
        <taxon>Novosphingobium</taxon>
    </lineage>
</organism>
<dbReference type="PANTHER" id="PTHR30466">
    <property type="entry name" value="FLAVIN REDUCTASE"/>
    <property type="match status" value="1"/>
</dbReference>
<evidence type="ECO:0000313" key="4">
    <source>
        <dbReference type="EMBL" id="MBC2670574.1"/>
    </source>
</evidence>
<dbReference type="GO" id="GO:0042602">
    <property type="term" value="F:riboflavin reductase (NADPH) activity"/>
    <property type="evidence" value="ECO:0007669"/>
    <property type="project" value="TreeGrafter"/>
</dbReference>
<dbReference type="InterPro" id="IPR050268">
    <property type="entry name" value="NADH-dep_flavin_reductase"/>
</dbReference>
<accession>A0A7X1KRA1</accession>
<comment type="caution">
    <text evidence="4">The sequence shown here is derived from an EMBL/GenBank/DDBJ whole genome shotgun (WGS) entry which is preliminary data.</text>
</comment>
<dbReference type="RefSeq" id="WP_185680436.1">
    <property type="nucleotide sequence ID" value="NZ_JACLAX010000022.1"/>
</dbReference>
<dbReference type="Pfam" id="PF01613">
    <property type="entry name" value="Flavin_Reduct"/>
    <property type="match status" value="1"/>
</dbReference>
<dbReference type="SUPFAM" id="SSF50475">
    <property type="entry name" value="FMN-binding split barrel"/>
    <property type="match status" value="1"/>
</dbReference>
<keyword evidence="2" id="KW-0560">Oxidoreductase</keyword>
<dbReference type="InterPro" id="IPR012349">
    <property type="entry name" value="Split_barrel_FMN-bd"/>
</dbReference>
<keyword evidence="5" id="KW-1185">Reference proteome</keyword>
<gene>
    <name evidence="4" type="ORF">H7F53_15590</name>
</gene>
<dbReference type="EMBL" id="JACLAX010000022">
    <property type="protein sequence ID" value="MBC2670574.1"/>
    <property type="molecule type" value="Genomic_DNA"/>
</dbReference>
<evidence type="ECO:0000256" key="2">
    <source>
        <dbReference type="ARBA" id="ARBA00023002"/>
    </source>
</evidence>
<reference evidence="4 5" key="1">
    <citation type="submission" date="2020-08" db="EMBL/GenBank/DDBJ databases">
        <title>The genome sequence of type strain Novosphingobium piscinae KCTC 42194.</title>
        <authorList>
            <person name="Liu Y."/>
        </authorList>
    </citation>
    <scope>NUCLEOTIDE SEQUENCE [LARGE SCALE GENOMIC DNA]</scope>
    <source>
        <strain evidence="4 5">KCTC 42194</strain>
    </source>
</reference>
<feature type="domain" description="Flavin reductase like" evidence="3">
    <location>
        <begin position="25"/>
        <end position="172"/>
    </location>
</feature>
<dbReference type="Proteomes" id="UP000551327">
    <property type="component" value="Unassembled WGS sequence"/>
</dbReference>
<dbReference type="PANTHER" id="PTHR30466:SF11">
    <property type="entry name" value="FLAVIN-DEPENDENT MONOOXYGENASE, REDUCTASE SUBUNIT HSAB"/>
    <property type="match status" value="1"/>
</dbReference>
<evidence type="ECO:0000313" key="5">
    <source>
        <dbReference type="Proteomes" id="UP000551327"/>
    </source>
</evidence>
<sequence>MAGDDTTGSAQAADAAQRAAFLEQMRQVPGAVAVISAATGEEAGGLVATAWSSLCADPPMLLACVNRTTSAHDLILRAGAFGLSLLSADDQHVVGHFSGKNALTGKDRFVEALWSAGPEGQPLLDSATVSFECTIETTHSHGTHTILIGRVGEMRRKAGASALLYLDGKYAMAGPV</sequence>
<evidence type="ECO:0000259" key="3">
    <source>
        <dbReference type="SMART" id="SM00903"/>
    </source>
</evidence>
<dbReference type="Gene3D" id="2.30.110.10">
    <property type="entry name" value="Electron Transport, Fmn-binding Protein, Chain A"/>
    <property type="match status" value="1"/>
</dbReference>
<name>A0A7X1KRA1_9SPHN</name>
<proteinExistence type="inferred from homology"/>
<dbReference type="AlphaFoldDB" id="A0A7X1KRA1"/>
<evidence type="ECO:0000256" key="1">
    <source>
        <dbReference type="ARBA" id="ARBA00008898"/>
    </source>
</evidence>